<dbReference type="SMART" id="SM00862">
    <property type="entry name" value="Trans_reg_C"/>
    <property type="match status" value="1"/>
</dbReference>
<sequence>MTESVMFRILGPLRAGARRGPVDLGDGRTRLVLATLLLEPGRIVPVDRLVEAVWDGEPPVTAQTQIAIAVSGLRRAFRDAGCTRRVIETAGPGYRIAPEAGTVDAVTAARTIGRARAAVRAGRHREAAELFGAALSLWDGPVLADLDRALIVAGALRWEELRLTAIEEAAEVGLLLGRHHELIGGLRGPVTEHPFRERMRGLLMMALVRAGRQSEALEVYRTGQRILSRELGLEPGRELRELHEAILRGDFPVHRTSQTPASRSAPAPPSPASSAPAPRESRCCAGAVPRTRSQRWRGGPGRFRSH</sequence>
<comment type="similarity">
    <text evidence="1">Belongs to the AfsR/DnrI/RedD regulatory family.</text>
</comment>
<evidence type="ECO:0000256" key="1">
    <source>
        <dbReference type="ARBA" id="ARBA00005820"/>
    </source>
</evidence>
<dbReference type="InterPro" id="IPR005158">
    <property type="entry name" value="BTAD"/>
</dbReference>
<evidence type="ECO:0000259" key="7">
    <source>
        <dbReference type="PROSITE" id="PS51755"/>
    </source>
</evidence>
<dbReference type="InterPro" id="IPR016032">
    <property type="entry name" value="Sig_transdc_resp-reg_C-effctor"/>
</dbReference>
<evidence type="ECO:0000256" key="5">
    <source>
        <dbReference type="PROSITE-ProRule" id="PRU01091"/>
    </source>
</evidence>
<keyword evidence="3 5" id="KW-0238">DNA-binding</keyword>
<evidence type="ECO:0000256" key="6">
    <source>
        <dbReference type="SAM" id="MobiDB-lite"/>
    </source>
</evidence>
<dbReference type="PROSITE" id="PS51755">
    <property type="entry name" value="OMPR_PHOB"/>
    <property type="match status" value="1"/>
</dbReference>
<dbReference type="SUPFAM" id="SSF48452">
    <property type="entry name" value="TPR-like"/>
    <property type="match status" value="1"/>
</dbReference>
<name>A0ABW1ABH5_9ACTN</name>
<proteinExistence type="inferred from homology"/>
<dbReference type="Gene3D" id="1.25.40.10">
    <property type="entry name" value="Tetratricopeptide repeat domain"/>
    <property type="match status" value="1"/>
</dbReference>
<dbReference type="InterPro" id="IPR011990">
    <property type="entry name" value="TPR-like_helical_dom_sf"/>
</dbReference>
<dbReference type="SMART" id="SM01043">
    <property type="entry name" value="BTAD"/>
    <property type="match status" value="1"/>
</dbReference>
<dbReference type="EMBL" id="JBHSON010000056">
    <property type="protein sequence ID" value="MFC5750635.1"/>
    <property type="molecule type" value="Genomic_DNA"/>
</dbReference>
<evidence type="ECO:0000313" key="8">
    <source>
        <dbReference type="EMBL" id="MFC5750635.1"/>
    </source>
</evidence>
<reference evidence="9" key="1">
    <citation type="journal article" date="2019" name="Int. J. Syst. Evol. Microbiol.">
        <title>The Global Catalogue of Microorganisms (GCM) 10K type strain sequencing project: providing services to taxonomists for standard genome sequencing and annotation.</title>
        <authorList>
            <consortium name="The Broad Institute Genomics Platform"/>
            <consortium name="The Broad Institute Genome Sequencing Center for Infectious Disease"/>
            <person name="Wu L."/>
            <person name="Ma J."/>
        </authorList>
    </citation>
    <scope>NUCLEOTIDE SEQUENCE [LARGE SCALE GENOMIC DNA]</scope>
    <source>
        <strain evidence="9">KCTC 42087</strain>
    </source>
</reference>
<keyword evidence="2" id="KW-0805">Transcription regulation</keyword>
<evidence type="ECO:0000313" key="9">
    <source>
        <dbReference type="Proteomes" id="UP001596074"/>
    </source>
</evidence>
<evidence type="ECO:0000256" key="3">
    <source>
        <dbReference type="ARBA" id="ARBA00023125"/>
    </source>
</evidence>
<dbReference type="RefSeq" id="WP_378286389.1">
    <property type="nucleotide sequence ID" value="NZ_JBHSON010000056.1"/>
</dbReference>
<feature type="DNA-binding region" description="OmpR/PhoB-type" evidence="5">
    <location>
        <begin position="1"/>
        <end position="98"/>
    </location>
</feature>
<dbReference type="CDD" id="cd15831">
    <property type="entry name" value="BTAD"/>
    <property type="match status" value="1"/>
</dbReference>
<dbReference type="InterPro" id="IPR036388">
    <property type="entry name" value="WH-like_DNA-bd_sf"/>
</dbReference>
<dbReference type="Pfam" id="PF00486">
    <property type="entry name" value="Trans_reg_C"/>
    <property type="match status" value="1"/>
</dbReference>
<feature type="domain" description="OmpR/PhoB-type" evidence="7">
    <location>
        <begin position="1"/>
        <end position="98"/>
    </location>
</feature>
<evidence type="ECO:0000256" key="2">
    <source>
        <dbReference type="ARBA" id="ARBA00023015"/>
    </source>
</evidence>
<dbReference type="InterPro" id="IPR051677">
    <property type="entry name" value="AfsR-DnrI-RedD_regulator"/>
</dbReference>
<dbReference type="InterPro" id="IPR001867">
    <property type="entry name" value="OmpR/PhoB-type_DNA-bd"/>
</dbReference>
<feature type="region of interest" description="Disordered" evidence="6">
    <location>
        <begin position="250"/>
        <end position="306"/>
    </location>
</feature>
<dbReference type="PANTHER" id="PTHR35807:SF1">
    <property type="entry name" value="TRANSCRIPTIONAL REGULATOR REDD"/>
    <property type="match status" value="1"/>
</dbReference>
<dbReference type="SUPFAM" id="SSF46894">
    <property type="entry name" value="C-terminal effector domain of the bipartite response regulators"/>
    <property type="match status" value="1"/>
</dbReference>
<keyword evidence="9" id="KW-1185">Reference proteome</keyword>
<dbReference type="Gene3D" id="1.10.10.10">
    <property type="entry name" value="Winged helix-like DNA-binding domain superfamily/Winged helix DNA-binding domain"/>
    <property type="match status" value="1"/>
</dbReference>
<gene>
    <name evidence="8" type="ORF">ACFPZN_33860</name>
</gene>
<evidence type="ECO:0000256" key="4">
    <source>
        <dbReference type="ARBA" id="ARBA00023163"/>
    </source>
</evidence>
<organism evidence="8 9">
    <name type="scientific">Actinomadura rugatobispora</name>
    <dbReference type="NCBI Taxonomy" id="1994"/>
    <lineage>
        <taxon>Bacteria</taxon>
        <taxon>Bacillati</taxon>
        <taxon>Actinomycetota</taxon>
        <taxon>Actinomycetes</taxon>
        <taxon>Streptosporangiales</taxon>
        <taxon>Thermomonosporaceae</taxon>
        <taxon>Actinomadura</taxon>
    </lineage>
</organism>
<comment type="caution">
    <text evidence="8">The sequence shown here is derived from an EMBL/GenBank/DDBJ whole genome shotgun (WGS) entry which is preliminary data.</text>
</comment>
<dbReference type="PANTHER" id="PTHR35807">
    <property type="entry name" value="TRANSCRIPTIONAL REGULATOR REDD-RELATED"/>
    <property type="match status" value="1"/>
</dbReference>
<dbReference type="Proteomes" id="UP001596074">
    <property type="component" value="Unassembled WGS sequence"/>
</dbReference>
<protein>
    <submittedName>
        <fullName evidence="8">BTAD domain-containing putative transcriptional regulator</fullName>
    </submittedName>
</protein>
<dbReference type="Pfam" id="PF03704">
    <property type="entry name" value="BTAD"/>
    <property type="match status" value="1"/>
</dbReference>
<keyword evidence="4" id="KW-0804">Transcription</keyword>
<accession>A0ABW1ABH5</accession>